<organism evidence="1 2">
    <name type="scientific">Candidatus Curtissbacteria bacterium RIFCSPHIGHO2_12_FULL_41_17</name>
    <dbReference type="NCBI Taxonomy" id="1797722"/>
    <lineage>
        <taxon>Bacteria</taxon>
        <taxon>Candidatus Curtissiibacteriota</taxon>
    </lineage>
</organism>
<dbReference type="InterPro" id="IPR043731">
    <property type="entry name" value="DUF5674"/>
</dbReference>
<comment type="caution">
    <text evidence="1">The sequence shown here is derived from an EMBL/GenBank/DDBJ whole genome shotgun (WGS) entry which is preliminary data.</text>
</comment>
<dbReference type="Proteomes" id="UP000178369">
    <property type="component" value="Unassembled WGS sequence"/>
</dbReference>
<dbReference type="EMBL" id="MFBL01000021">
    <property type="protein sequence ID" value="OGE04939.1"/>
    <property type="molecule type" value="Genomic_DNA"/>
</dbReference>
<sequence>MKIIDSPVDIREIRRLAEASYGDMVKAVVDIERRVMAVGGELHADAEAVLLEHGSKQADLWGINIYPDNVLADRLEYTSLINISPRRANRSMTVEDSVLRQRIAEIVNNLIVE</sequence>
<evidence type="ECO:0000313" key="2">
    <source>
        <dbReference type="Proteomes" id="UP000178369"/>
    </source>
</evidence>
<gene>
    <name evidence="1" type="ORF">A3F45_00420</name>
</gene>
<name>A0A1F5HLP4_9BACT</name>
<dbReference type="AlphaFoldDB" id="A0A1F5HLP4"/>
<dbReference type="Pfam" id="PF18924">
    <property type="entry name" value="DUF5674"/>
    <property type="match status" value="1"/>
</dbReference>
<evidence type="ECO:0000313" key="1">
    <source>
        <dbReference type="EMBL" id="OGE04939.1"/>
    </source>
</evidence>
<protein>
    <submittedName>
        <fullName evidence="1">Uncharacterized protein</fullName>
    </submittedName>
</protein>
<proteinExistence type="predicted"/>
<reference evidence="1 2" key="1">
    <citation type="journal article" date="2016" name="Nat. Commun.">
        <title>Thousands of microbial genomes shed light on interconnected biogeochemical processes in an aquifer system.</title>
        <authorList>
            <person name="Anantharaman K."/>
            <person name="Brown C.T."/>
            <person name="Hug L.A."/>
            <person name="Sharon I."/>
            <person name="Castelle C.J."/>
            <person name="Probst A.J."/>
            <person name="Thomas B.C."/>
            <person name="Singh A."/>
            <person name="Wilkins M.J."/>
            <person name="Karaoz U."/>
            <person name="Brodie E.L."/>
            <person name="Williams K.H."/>
            <person name="Hubbard S.S."/>
            <person name="Banfield J.F."/>
        </authorList>
    </citation>
    <scope>NUCLEOTIDE SEQUENCE [LARGE SCALE GENOMIC DNA]</scope>
</reference>
<accession>A0A1F5HLP4</accession>